<name>A0ABU9VER3_9BACI</name>
<dbReference type="PANTHER" id="PTHR39203:SF1">
    <property type="entry name" value="CYTOPLASMIC PROTEIN"/>
    <property type="match status" value="1"/>
</dbReference>
<evidence type="ECO:0000313" key="3">
    <source>
        <dbReference type="Proteomes" id="UP001418796"/>
    </source>
</evidence>
<sequence length="144" mass="16834">MHRFWTECCFANSIEKTTFKEAFQFGASPDWLAELVLTGKKTATTSGLFFYEEENEPIPQIGDYSIVLNSKDEPIAVIQVQVVEVIPMNRVTPEFVQLEGEGDYVYWWDSHKAFFTKELHEYNQTFSPDMLVVCEHFRKIYSKE</sequence>
<dbReference type="Gene3D" id="3.10.400.10">
    <property type="entry name" value="Sulfate adenylyltransferase"/>
    <property type="match status" value="1"/>
</dbReference>
<accession>A0ABU9VER3</accession>
<dbReference type="InterPro" id="IPR007374">
    <property type="entry name" value="ASCH_domain"/>
</dbReference>
<reference evidence="2 3" key="1">
    <citation type="submission" date="2024-03" db="EMBL/GenBank/DDBJ databases">
        <title>Bacilli Hybrid Assemblies.</title>
        <authorList>
            <person name="Kovac J."/>
        </authorList>
    </citation>
    <scope>NUCLEOTIDE SEQUENCE [LARGE SCALE GENOMIC DNA]</scope>
    <source>
        <strain evidence="2 3">FSL R7-0666</strain>
    </source>
</reference>
<organism evidence="2 3">
    <name type="scientific">Alkalicoccobacillus gibsonii</name>
    <dbReference type="NCBI Taxonomy" id="79881"/>
    <lineage>
        <taxon>Bacteria</taxon>
        <taxon>Bacillati</taxon>
        <taxon>Bacillota</taxon>
        <taxon>Bacilli</taxon>
        <taxon>Bacillales</taxon>
        <taxon>Bacillaceae</taxon>
        <taxon>Alkalicoccobacillus</taxon>
    </lineage>
</organism>
<dbReference type="SMART" id="SM01022">
    <property type="entry name" value="ASCH"/>
    <property type="match status" value="1"/>
</dbReference>
<gene>
    <name evidence="2" type="ORF">MKY91_04320</name>
</gene>
<dbReference type="SUPFAM" id="SSF88697">
    <property type="entry name" value="PUA domain-like"/>
    <property type="match status" value="1"/>
</dbReference>
<dbReference type="EMBL" id="JBCITK010000001">
    <property type="protein sequence ID" value="MEN0642387.1"/>
    <property type="molecule type" value="Genomic_DNA"/>
</dbReference>
<protein>
    <submittedName>
        <fullName evidence="2">ASCH domain-containing protein</fullName>
    </submittedName>
</protein>
<keyword evidence="3" id="KW-1185">Reference proteome</keyword>
<dbReference type="InterPro" id="IPR009326">
    <property type="entry name" value="DUF984"/>
</dbReference>
<dbReference type="Pfam" id="PF04266">
    <property type="entry name" value="ASCH"/>
    <property type="match status" value="1"/>
</dbReference>
<comment type="caution">
    <text evidence="2">The sequence shown here is derived from an EMBL/GenBank/DDBJ whole genome shotgun (WGS) entry which is preliminary data.</text>
</comment>
<dbReference type="PIRSF" id="PIRSF021320">
    <property type="entry name" value="DUF984"/>
    <property type="match status" value="1"/>
</dbReference>
<evidence type="ECO:0000259" key="1">
    <source>
        <dbReference type="SMART" id="SM01022"/>
    </source>
</evidence>
<feature type="domain" description="ASCH" evidence="1">
    <location>
        <begin position="23"/>
        <end position="141"/>
    </location>
</feature>
<dbReference type="Proteomes" id="UP001418796">
    <property type="component" value="Unassembled WGS sequence"/>
</dbReference>
<evidence type="ECO:0000313" key="2">
    <source>
        <dbReference type="EMBL" id="MEN0642387.1"/>
    </source>
</evidence>
<dbReference type="CDD" id="cd06553">
    <property type="entry name" value="ASCH_Ef3133_like"/>
    <property type="match status" value="1"/>
</dbReference>
<dbReference type="PANTHER" id="PTHR39203">
    <property type="entry name" value="CYTOPLASMIC PROTEIN-RELATED"/>
    <property type="match status" value="1"/>
</dbReference>
<proteinExistence type="predicted"/>
<dbReference type="InterPro" id="IPR015947">
    <property type="entry name" value="PUA-like_sf"/>
</dbReference>